<dbReference type="EMBL" id="AP019310">
    <property type="protein sequence ID" value="BBH42904.1"/>
    <property type="molecule type" value="Genomic_DNA"/>
</dbReference>
<keyword evidence="1" id="KW-0255">Endonuclease</keyword>
<keyword evidence="1" id="KW-0496">Mitochondrion</keyword>
<keyword evidence="1" id="KW-0540">Nuclease</keyword>
<reference evidence="1" key="1">
    <citation type="journal article" date="2019" name="Sci. Rep.">
        <title>Horizontally-acquired genetic elements in the mitochondrial genome of a centrohelid Marophrys sp. SRT127.</title>
        <authorList>
            <person name="Nishimura Y."/>
            <person name="Shiratori T."/>
            <person name="Ishida K."/>
            <person name="Hashimoto T."/>
            <person name="Ohkuma M."/>
            <person name="Inagaki Y."/>
        </authorList>
    </citation>
    <scope>NUCLEOTIDE SEQUENCE</scope>
    <source>
        <strain evidence="1">SRT127</strain>
    </source>
</reference>
<dbReference type="EMBL" id="AP019310">
    <property type="protein sequence ID" value="BBH42975.1"/>
    <property type="molecule type" value="Genomic_DNA"/>
</dbReference>
<evidence type="ECO:0000313" key="1">
    <source>
        <dbReference type="EMBL" id="BBH42975.1"/>
    </source>
</evidence>
<geneLocation type="mitochondrion" evidence="1"/>
<dbReference type="AlphaFoldDB" id="A0A455REI7"/>
<accession>A0A455REI7</accession>
<protein>
    <submittedName>
        <fullName evidence="1">LAGLIDADG homing endonuclease</fullName>
    </submittedName>
</protein>
<name>A0A455REI7_9EUKA</name>
<keyword evidence="1" id="KW-0378">Hydrolase</keyword>
<proteinExistence type="predicted"/>
<dbReference type="GO" id="GO:0004519">
    <property type="term" value="F:endonuclease activity"/>
    <property type="evidence" value="ECO:0007669"/>
    <property type="project" value="UniProtKB-KW"/>
</dbReference>
<organism evidence="1">
    <name type="scientific">Marophrys sp. SRT127</name>
    <dbReference type="NCBI Taxonomy" id="2488311"/>
    <lineage>
        <taxon>Eukaryota</taxon>
        <taxon>Haptista</taxon>
        <taxon>Centroplasthelida</taxon>
        <taxon>Panacanthocystida</taxon>
        <taxon>Acanthocystida</taxon>
        <taxon>Marophrys</taxon>
    </lineage>
</organism>
<sequence length="152" mass="17683">MCFFLRHIQKLHCPTQAECGVQLPRPPLYTHNMRNAIINWKNNYVKQYQNHLSLVKADPKFVATLGFLFAECMHQVLSPGMSWVQKFQIYAKSCIPFLYPFYLNAKFYTSFTFTNFGFSRTLAYFIALLVPLGDKLAAKTTAETRVRRSWPA</sequence>